<protein>
    <submittedName>
        <fullName evidence="2">Uncharacterized protein</fullName>
    </submittedName>
</protein>
<evidence type="ECO:0000313" key="3">
    <source>
        <dbReference type="Proteomes" id="UP000298663"/>
    </source>
</evidence>
<dbReference type="Proteomes" id="UP000298663">
    <property type="component" value="Unassembled WGS sequence"/>
</dbReference>
<reference evidence="2 3" key="1">
    <citation type="journal article" date="2015" name="Genome Biol.">
        <title>Comparative genomics of Steinernema reveals deeply conserved gene regulatory networks.</title>
        <authorList>
            <person name="Dillman A.R."/>
            <person name="Macchietto M."/>
            <person name="Porter C.F."/>
            <person name="Rogers A."/>
            <person name="Williams B."/>
            <person name="Antoshechkin I."/>
            <person name="Lee M.M."/>
            <person name="Goodwin Z."/>
            <person name="Lu X."/>
            <person name="Lewis E.E."/>
            <person name="Goodrich-Blair H."/>
            <person name="Stock S.P."/>
            <person name="Adams B.J."/>
            <person name="Sternberg P.W."/>
            <person name="Mortazavi A."/>
        </authorList>
    </citation>
    <scope>NUCLEOTIDE SEQUENCE [LARGE SCALE GENOMIC DNA]</scope>
    <source>
        <strain evidence="2 3">ALL</strain>
    </source>
</reference>
<comment type="caution">
    <text evidence="2">The sequence shown here is derived from an EMBL/GenBank/DDBJ whole genome shotgun (WGS) entry which is preliminary data.</text>
</comment>
<keyword evidence="3" id="KW-1185">Reference proteome</keyword>
<name>A0A4U5LX27_STECR</name>
<evidence type="ECO:0000256" key="1">
    <source>
        <dbReference type="SAM" id="MobiDB-lite"/>
    </source>
</evidence>
<dbReference type="EMBL" id="AZBU02000011">
    <property type="protein sequence ID" value="TKR60757.1"/>
    <property type="molecule type" value="Genomic_DNA"/>
</dbReference>
<proteinExistence type="predicted"/>
<dbReference type="AlphaFoldDB" id="A0A4U5LX27"/>
<organism evidence="2 3">
    <name type="scientific">Steinernema carpocapsae</name>
    <name type="common">Entomopathogenic nematode</name>
    <dbReference type="NCBI Taxonomy" id="34508"/>
    <lineage>
        <taxon>Eukaryota</taxon>
        <taxon>Metazoa</taxon>
        <taxon>Ecdysozoa</taxon>
        <taxon>Nematoda</taxon>
        <taxon>Chromadorea</taxon>
        <taxon>Rhabditida</taxon>
        <taxon>Tylenchina</taxon>
        <taxon>Panagrolaimomorpha</taxon>
        <taxon>Strongyloidoidea</taxon>
        <taxon>Steinernematidae</taxon>
        <taxon>Steinernema</taxon>
    </lineage>
</organism>
<sequence>MLNTCVGTNCRCAAAKRCFTTPFSPGSGYSDRVSEATTANPIRRPSPTSAPAETHLDAAATAANCPSSKPIAKQETNSQMMEDCELPASGVLSLLKAYEFIAFRGALTH</sequence>
<evidence type="ECO:0000313" key="2">
    <source>
        <dbReference type="EMBL" id="TKR60757.1"/>
    </source>
</evidence>
<gene>
    <name evidence="2" type="ORF">L596_027953</name>
</gene>
<accession>A0A4U5LX27</accession>
<feature type="region of interest" description="Disordered" evidence="1">
    <location>
        <begin position="28"/>
        <end position="56"/>
    </location>
</feature>
<reference evidence="2 3" key="2">
    <citation type="journal article" date="2019" name="G3 (Bethesda)">
        <title>Hybrid Assembly of the Genome of the Entomopathogenic Nematode Steinernema carpocapsae Identifies the X-Chromosome.</title>
        <authorList>
            <person name="Serra L."/>
            <person name="Macchietto M."/>
            <person name="Macias-Munoz A."/>
            <person name="McGill C.J."/>
            <person name="Rodriguez I.M."/>
            <person name="Rodriguez B."/>
            <person name="Murad R."/>
            <person name="Mortazavi A."/>
        </authorList>
    </citation>
    <scope>NUCLEOTIDE SEQUENCE [LARGE SCALE GENOMIC DNA]</scope>
    <source>
        <strain evidence="2 3">ALL</strain>
    </source>
</reference>